<keyword evidence="1" id="KW-0472">Membrane</keyword>
<keyword evidence="1" id="KW-1133">Transmembrane helix</keyword>
<proteinExistence type="predicted"/>
<sequence length="225" mass="26310">MLSPFNFGILIIGIKAMILIAFLDFCIKYLIRENARYFLLHTLFNTWITIIVYKDAFLAIMYPLSTFEKSYEYSAILSTTSIATFHIYHIFAYSDLTLEDWLHHLVSSILVAAIGTYLPFGKCPSLANLAMCGIPGGIDYLLLVLVKINLIDKINEKFINRYLNLIIRWPIMFLTSYIFILNIYHNKVNMDYWPIMFIGLILHCYNAIYYCDKVIGNYYVRKLEK</sequence>
<accession>A0A5E8CLD6</accession>
<reference evidence="2" key="1">
    <citation type="submission" date="2019-09" db="EMBL/GenBank/DDBJ databases">
        <authorList>
            <person name="Needham M D."/>
        </authorList>
    </citation>
    <scope>NUCLEOTIDE SEQUENCE</scope>
</reference>
<dbReference type="EMBL" id="CABVLZ010000010">
    <property type="protein sequence ID" value="VVU95729.1"/>
    <property type="molecule type" value="Genomic_DNA"/>
</dbReference>
<feature type="transmembrane region" description="Helical" evidence="1">
    <location>
        <begin position="37"/>
        <end position="53"/>
    </location>
</feature>
<evidence type="ECO:0008006" key="3">
    <source>
        <dbReference type="Google" id="ProtNLM"/>
    </source>
</evidence>
<feature type="transmembrane region" description="Helical" evidence="1">
    <location>
        <begin position="6"/>
        <end position="25"/>
    </location>
</feature>
<keyword evidence="1" id="KW-0812">Transmembrane</keyword>
<feature type="transmembrane region" description="Helical" evidence="1">
    <location>
        <begin position="101"/>
        <end position="120"/>
    </location>
</feature>
<feature type="transmembrane region" description="Helical" evidence="1">
    <location>
        <begin position="126"/>
        <end position="150"/>
    </location>
</feature>
<dbReference type="AlphaFoldDB" id="A0A5E8CLD6"/>
<organism evidence="2">
    <name type="scientific">seawater metagenome</name>
    <dbReference type="NCBI Taxonomy" id="1561972"/>
    <lineage>
        <taxon>unclassified sequences</taxon>
        <taxon>metagenomes</taxon>
        <taxon>ecological metagenomes</taxon>
    </lineage>
</organism>
<protein>
    <recommendedName>
        <fullName evidence="3">TLC domain-containing protein</fullName>
    </recommendedName>
</protein>
<feature type="transmembrane region" description="Helical" evidence="1">
    <location>
        <begin position="162"/>
        <end position="180"/>
    </location>
</feature>
<evidence type="ECO:0000313" key="2">
    <source>
        <dbReference type="EMBL" id="VVU95729.1"/>
    </source>
</evidence>
<feature type="transmembrane region" description="Helical" evidence="1">
    <location>
        <begin position="192"/>
        <end position="211"/>
    </location>
</feature>
<name>A0A5E8CLD6_9ZZZZ</name>
<gene>
    <name evidence="2" type="ORF">CPAV1605_1484</name>
</gene>
<evidence type="ECO:0000256" key="1">
    <source>
        <dbReference type="SAM" id="Phobius"/>
    </source>
</evidence>
<feature type="transmembrane region" description="Helical" evidence="1">
    <location>
        <begin position="73"/>
        <end position="94"/>
    </location>
</feature>